<dbReference type="RefSeq" id="WP_068655542.1">
    <property type="nucleotide sequence ID" value="NZ_CP017770.1"/>
</dbReference>
<protein>
    <recommendedName>
        <fullName evidence="4">DUF1700 domain-containing protein</fullName>
    </recommendedName>
</protein>
<proteinExistence type="predicted"/>
<dbReference type="EMBL" id="LSFN01000005">
    <property type="protein sequence ID" value="OAB76640.1"/>
    <property type="molecule type" value="Genomic_DNA"/>
</dbReference>
<dbReference type="AlphaFoldDB" id="A0A167FK14"/>
<dbReference type="Proteomes" id="UP000077134">
    <property type="component" value="Unassembled WGS sequence"/>
</dbReference>
<dbReference type="KEGG" id="pcx:LPB68_20365"/>
<keyword evidence="1" id="KW-0812">Transmembrane</keyword>
<sequence>MNKQQFLFILQNHLAVLSEDERKELLTDYESHFIHGLQNGKTEEQIAQGLGDPFQLVKEILGDRSPTQDPQIKMYSKKPVTITRNIFVYTGLFFINIIVIPVLLGLWSGWVGLSAGAIAAVLSPLMLIPEYLINHVFSMAKLFATIAGIGIGLWLFIAVNVTYKWLITISKSFIQWNINISKGGKTN</sequence>
<keyword evidence="3" id="KW-1185">Reference proteome</keyword>
<gene>
    <name evidence="2" type="ORF">PNBC_04375</name>
</gene>
<evidence type="ECO:0000313" key="3">
    <source>
        <dbReference type="Proteomes" id="UP000077134"/>
    </source>
</evidence>
<dbReference type="STRING" id="1763538.LPB68_20365"/>
<dbReference type="OrthoDB" id="9804829at2"/>
<comment type="caution">
    <text evidence="2">The sequence shown here is derived from an EMBL/GenBank/DDBJ whole genome shotgun (WGS) entry which is preliminary data.</text>
</comment>
<keyword evidence="1" id="KW-0472">Membrane</keyword>
<accession>A0A167FK14</accession>
<feature type="transmembrane region" description="Helical" evidence="1">
    <location>
        <begin position="140"/>
        <end position="163"/>
    </location>
</feature>
<organism evidence="2 3">
    <name type="scientific">Paenibacillus crassostreae</name>
    <dbReference type="NCBI Taxonomy" id="1763538"/>
    <lineage>
        <taxon>Bacteria</taxon>
        <taxon>Bacillati</taxon>
        <taxon>Bacillota</taxon>
        <taxon>Bacilli</taxon>
        <taxon>Bacillales</taxon>
        <taxon>Paenibacillaceae</taxon>
        <taxon>Paenibacillus</taxon>
    </lineage>
</organism>
<name>A0A167FK14_9BACL</name>
<feature type="transmembrane region" description="Helical" evidence="1">
    <location>
        <begin position="86"/>
        <end position="104"/>
    </location>
</feature>
<dbReference type="Pfam" id="PF22564">
    <property type="entry name" value="HAAS"/>
    <property type="match status" value="1"/>
</dbReference>
<feature type="transmembrane region" description="Helical" evidence="1">
    <location>
        <begin position="110"/>
        <end position="128"/>
    </location>
</feature>
<reference evidence="2 3" key="1">
    <citation type="submission" date="2016-02" db="EMBL/GenBank/DDBJ databases">
        <title>Paenibacillus sp. LPB0068, isolated from Crassostrea gigas.</title>
        <authorList>
            <person name="Shin S.-K."/>
            <person name="Yi H."/>
        </authorList>
    </citation>
    <scope>NUCLEOTIDE SEQUENCE [LARGE SCALE GENOMIC DNA]</scope>
    <source>
        <strain evidence="2 3">LPB0068</strain>
    </source>
</reference>
<evidence type="ECO:0000313" key="2">
    <source>
        <dbReference type="EMBL" id="OAB76640.1"/>
    </source>
</evidence>
<evidence type="ECO:0008006" key="4">
    <source>
        <dbReference type="Google" id="ProtNLM"/>
    </source>
</evidence>
<keyword evidence="1" id="KW-1133">Transmembrane helix</keyword>
<evidence type="ECO:0000256" key="1">
    <source>
        <dbReference type="SAM" id="Phobius"/>
    </source>
</evidence>